<dbReference type="AlphaFoldDB" id="A0A453DIY2"/>
<evidence type="ECO:0000256" key="1">
    <source>
        <dbReference type="SAM" id="MobiDB-lite"/>
    </source>
</evidence>
<feature type="region of interest" description="Disordered" evidence="1">
    <location>
        <begin position="1"/>
        <end position="42"/>
    </location>
</feature>
<proteinExistence type="predicted"/>
<feature type="domain" description="DUF3615" evidence="2">
    <location>
        <begin position="79"/>
        <end position="156"/>
    </location>
</feature>
<reference evidence="4" key="1">
    <citation type="journal article" date="2014" name="Science">
        <title>Ancient hybridizations among the ancestral genomes of bread wheat.</title>
        <authorList>
            <consortium name="International Wheat Genome Sequencing Consortium,"/>
            <person name="Marcussen T."/>
            <person name="Sandve S.R."/>
            <person name="Heier L."/>
            <person name="Spannagl M."/>
            <person name="Pfeifer M."/>
            <person name="Jakobsen K.S."/>
            <person name="Wulff B.B."/>
            <person name="Steuernagel B."/>
            <person name="Mayer K.F."/>
            <person name="Olsen O.A."/>
        </authorList>
    </citation>
    <scope>NUCLEOTIDE SEQUENCE [LARGE SCALE GENOMIC DNA]</scope>
    <source>
        <strain evidence="4">cv. AL8/78</strain>
    </source>
</reference>
<keyword evidence="4" id="KW-1185">Reference proteome</keyword>
<accession>A0A453DIY2</accession>
<sequence length="187" mass="22155">RKKKIIQSTKPRTTMGSFFSSPGADPDADAVDFPSSDRQRKHERDALGANMYTIFALGHYNSRNPDAMFYPAAEPMEEPRAACVGFRQDFWYHVGFWARRRDATDDNEQKYFFAELRFERRSRRLVVETCTLLEKPMCRFKSRCAFCPDRFQILHPSDAEEFTCGKKRHKKKFFRERNMLGRPFMLR</sequence>
<dbReference type="Proteomes" id="UP000015105">
    <property type="component" value="Chromosome 2D"/>
</dbReference>
<evidence type="ECO:0000313" key="3">
    <source>
        <dbReference type="EnsemblPlants" id="AET2Gv21263300.1"/>
    </source>
</evidence>
<reference evidence="3" key="5">
    <citation type="journal article" date="2021" name="G3 (Bethesda)">
        <title>Aegilops tauschii genome assembly Aet v5.0 features greater sequence contiguity and improved annotation.</title>
        <authorList>
            <person name="Wang L."/>
            <person name="Zhu T."/>
            <person name="Rodriguez J.C."/>
            <person name="Deal K.R."/>
            <person name="Dubcovsky J."/>
            <person name="McGuire P.E."/>
            <person name="Lux T."/>
            <person name="Spannagl M."/>
            <person name="Mayer K.F.X."/>
            <person name="Baldrich P."/>
            <person name="Meyers B.C."/>
            <person name="Huo N."/>
            <person name="Gu Y.Q."/>
            <person name="Zhou H."/>
            <person name="Devos K.M."/>
            <person name="Bennetzen J.L."/>
            <person name="Unver T."/>
            <person name="Budak H."/>
            <person name="Gulick P.J."/>
            <person name="Galiba G."/>
            <person name="Kalapos B."/>
            <person name="Nelson D.R."/>
            <person name="Li P."/>
            <person name="You F.M."/>
            <person name="Luo M.C."/>
            <person name="Dvorak J."/>
        </authorList>
    </citation>
    <scope>NUCLEOTIDE SEQUENCE [LARGE SCALE GENOMIC DNA]</scope>
    <source>
        <strain evidence="3">cv. AL8/78</strain>
    </source>
</reference>
<evidence type="ECO:0000313" key="4">
    <source>
        <dbReference type="Proteomes" id="UP000015105"/>
    </source>
</evidence>
<dbReference type="PANTHER" id="PTHR34710:SF21">
    <property type="match status" value="1"/>
</dbReference>
<dbReference type="EnsemblPlants" id="AET2Gv21263300.1">
    <property type="protein sequence ID" value="AET2Gv21263300.1"/>
    <property type="gene ID" value="AET2Gv21263300"/>
</dbReference>
<evidence type="ECO:0000259" key="2">
    <source>
        <dbReference type="Pfam" id="PF12274"/>
    </source>
</evidence>
<name>A0A453DIY2_AEGTS</name>
<dbReference type="Pfam" id="PF12274">
    <property type="entry name" value="DUF3615"/>
    <property type="match status" value="1"/>
</dbReference>
<protein>
    <recommendedName>
        <fullName evidence="2">DUF3615 domain-containing protein</fullName>
    </recommendedName>
</protein>
<dbReference type="PANTHER" id="PTHR34710">
    <property type="entry name" value="OS03G0834100 PROTEIN"/>
    <property type="match status" value="1"/>
</dbReference>
<dbReference type="InterPro" id="IPR022059">
    <property type="entry name" value="DUF3615"/>
</dbReference>
<reference evidence="3" key="3">
    <citation type="journal article" date="2017" name="Nature">
        <title>Genome sequence of the progenitor of the wheat D genome Aegilops tauschii.</title>
        <authorList>
            <person name="Luo M.C."/>
            <person name="Gu Y.Q."/>
            <person name="Puiu D."/>
            <person name="Wang H."/>
            <person name="Twardziok S.O."/>
            <person name="Deal K.R."/>
            <person name="Huo N."/>
            <person name="Zhu T."/>
            <person name="Wang L."/>
            <person name="Wang Y."/>
            <person name="McGuire P.E."/>
            <person name="Liu S."/>
            <person name="Long H."/>
            <person name="Ramasamy R.K."/>
            <person name="Rodriguez J.C."/>
            <person name="Van S.L."/>
            <person name="Yuan L."/>
            <person name="Wang Z."/>
            <person name="Xia Z."/>
            <person name="Xiao L."/>
            <person name="Anderson O.D."/>
            <person name="Ouyang S."/>
            <person name="Liang Y."/>
            <person name="Zimin A.V."/>
            <person name="Pertea G."/>
            <person name="Qi P."/>
            <person name="Bennetzen J.L."/>
            <person name="Dai X."/>
            <person name="Dawson M.W."/>
            <person name="Muller H.G."/>
            <person name="Kugler K."/>
            <person name="Rivarola-Duarte L."/>
            <person name="Spannagl M."/>
            <person name="Mayer K.F.X."/>
            <person name="Lu F.H."/>
            <person name="Bevan M.W."/>
            <person name="Leroy P."/>
            <person name="Li P."/>
            <person name="You F.M."/>
            <person name="Sun Q."/>
            <person name="Liu Z."/>
            <person name="Lyons E."/>
            <person name="Wicker T."/>
            <person name="Salzberg S.L."/>
            <person name="Devos K.M."/>
            <person name="Dvorak J."/>
        </authorList>
    </citation>
    <scope>NUCLEOTIDE SEQUENCE [LARGE SCALE GENOMIC DNA]</scope>
    <source>
        <strain evidence="3">cv. AL8/78</strain>
    </source>
</reference>
<reference evidence="3" key="4">
    <citation type="submission" date="2019-03" db="UniProtKB">
        <authorList>
            <consortium name="EnsemblPlants"/>
        </authorList>
    </citation>
    <scope>IDENTIFICATION</scope>
</reference>
<organism evidence="3 4">
    <name type="scientific">Aegilops tauschii subsp. strangulata</name>
    <name type="common">Goatgrass</name>
    <dbReference type="NCBI Taxonomy" id="200361"/>
    <lineage>
        <taxon>Eukaryota</taxon>
        <taxon>Viridiplantae</taxon>
        <taxon>Streptophyta</taxon>
        <taxon>Embryophyta</taxon>
        <taxon>Tracheophyta</taxon>
        <taxon>Spermatophyta</taxon>
        <taxon>Magnoliopsida</taxon>
        <taxon>Liliopsida</taxon>
        <taxon>Poales</taxon>
        <taxon>Poaceae</taxon>
        <taxon>BOP clade</taxon>
        <taxon>Pooideae</taxon>
        <taxon>Triticodae</taxon>
        <taxon>Triticeae</taxon>
        <taxon>Triticinae</taxon>
        <taxon>Aegilops</taxon>
    </lineage>
</organism>
<reference evidence="4" key="2">
    <citation type="journal article" date="2017" name="Nat. Plants">
        <title>The Aegilops tauschii genome reveals multiple impacts of transposons.</title>
        <authorList>
            <person name="Zhao G."/>
            <person name="Zou C."/>
            <person name="Li K."/>
            <person name="Wang K."/>
            <person name="Li T."/>
            <person name="Gao L."/>
            <person name="Zhang X."/>
            <person name="Wang H."/>
            <person name="Yang Z."/>
            <person name="Liu X."/>
            <person name="Jiang W."/>
            <person name="Mao L."/>
            <person name="Kong X."/>
            <person name="Jiao Y."/>
            <person name="Jia J."/>
        </authorList>
    </citation>
    <scope>NUCLEOTIDE SEQUENCE [LARGE SCALE GENOMIC DNA]</scope>
    <source>
        <strain evidence="4">cv. AL8/78</strain>
    </source>
</reference>
<feature type="compositionally biased region" description="Polar residues" evidence="1">
    <location>
        <begin position="1"/>
        <end position="20"/>
    </location>
</feature>
<dbReference type="Gramene" id="AET2Gv21263300.1">
    <property type="protein sequence ID" value="AET2Gv21263300.1"/>
    <property type="gene ID" value="AET2Gv21263300"/>
</dbReference>